<evidence type="ECO:0000256" key="4">
    <source>
        <dbReference type="ARBA" id="ARBA00023033"/>
    </source>
</evidence>
<dbReference type="NCBIfam" id="TIGR03621">
    <property type="entry name" value="F420_MSMEG_2516"/>
    <property type="match status" value="1"/>
</dbReference>
<feature type="domain" description="Luciferase-like" evidence="5">
    <location>
        <begin position="4"/>
        <end position="231"/>
    </location>
</feature>
<dbReference type="Gene3D" id="3.20.20.30">
    <property type="entry name" value="Luciferase-like domain"/>
    <property type="match status" value="1"/>
</dbReference>
<dbReference type="SUPFAM" id="SSF51679">
    <property type="entry name" value="Bacterial luciferase-like"/>
    <property type="match status" value="1"/>
</dbReference>
<sequence>MTMRFGVALHLPATRREWVEKCKKAETLGFDTISVADHLGMPSPFPALVLAAEATERVRVGTYMLNAGFYRPALAARDIATTDVFTGGRLEVGLGAGHARQEFEAAGLPFGTGGERVQALGRMVSRLREIFADPGSQPRPAQRPGPPIMIAGRGDRLLRLAAREADIIGFNGAASSAHDGSGLPVFAGLKDLTERVEFVRAALDGREVEFNSTVPVVVITNERRAALEKLAHFAPGLSVEERAEMPSLMVGTARQIADKILLNRERLGFGYVTVHEGGLEAMGEVIALLR</sequence>
<evidence type="ECO:0000313" key="7">
    <source>
        <dbReference type="Proteomes" id="UP000696294"/>
    </source>
</evidence>
<dbReference type="PANTHER" id="PTHR42847:SF4">
    <property type="entry name" value="ALKANESULFONATE MONOOXYGENASE-RELATED"/>
    <property type="match status" value="1"/>
</dbReference>
<dbReference type="InterPro" id="IPR050172">
    <property type="entry name" value="SsuD_RutA_monooxygenase"/>
</dbReference>
<dbReference type="EMBL" id="JAATEP010000032">
    <property type="protein sequence ID" value="NJP94819.1"/>
    <property type="molecule type" value="Genomic_DNA"/>
</dbReference>
<keyword evidence="1" id="KW-0285">Flavoprotein</keyword>
<dbReference type="InterPro" id="IPR011251">
    <property type="entry name" value="Luciferase-like_dom"/>
</dbReference>
<comment type="caution">
    <text evidence="6">The sequence shown here is derived from an EMBL/GenBank/DDBJ whole genome shotgun (WGS) entry which is preliminary data.</text>
</comment>
<dbReference type="Proteomes" id="UP000696294">
    <property type="component" value="Unassembled WGS sequence"/>
</dbReference>
<evidence type="ECO:0000259" key="5">
    <source>
        <dbReference type="Pfam" id="PF00296"/>
    </source>
</evidence>
<evidence type="ECO:0000256" key="1">
    <source>
        <dbReference type="ARBA" id="ARBA00022630"/>
    </source>
</evidence>
<name>A0ABX1BGF5_9ACTN</name>
<accession>A0ABX1BGF5</accession>
<reference evidence="6 7" key="1">
    <citation type="submission" date="2020-03" db="EMBL/GenBank/DDBJ databases">
        <title>WGS of actinomycetes isolated from Thailand.</title>
        <authorList>
            <person name="Thawai C."/>
        </authorList>
    </citation>
    <scope>NUCLEOTIDE SEQUENCE [LARGE SCALE GENOMIC DNA]</scope>
    <source>
        <strain evidence="6 7">FMUSA5-5</strain>
    </source>
</reference>
<evidence type="ECO:0000256" key="3">
    <source>
        <dbReference type="ARBA" id="ARBA00023002"/>
    </source>
</evidence>
<organism evidence="6 7">
    <name type="scientific">Nonomuraea composti</name>
    <dbReference type="NCBI Taxonomy" id="2720023"/>
    <lineage>
        <taxon>Bacteria</taxon>
        <taxon>Bacillati</taxon>
        <taxon>Actinomycetota</taxon>
        <taxon>Actinomycetes</taxon>
        <taxon>Streptosporangiales</taxon>
        <taxon>Streptosporangiaceae</taxon>
        <taxon>Nonomuraea</taxon>
    </lineage>
</organism>
<keyword evidence="3" id="KW-0560">Oxidoreductase</keyword>
<keyword evidence="7" id="KW-1185">Reference proteome</keyword>
<proteinExistence type="predicted"/>
<keyword evidence="2" id="KW-0288">FMN</keyword>
<gene>
    <name evidence="6" type="ORF">HCN51_36210</name>
</gene>
<dbReference type="InterPro" id="IPR019923">
    <property type="entry name" value="Lucif-like_OxRdtase_MSMEG_2516"/>
</dbReference>
<evidence type="ECO:0000313" key="6">
    <source>
        <dbReference type="EMBL" id="NJP94819.1"/>
    </source>
</evidence>
<dbReference type="InterPro" id="IPR036661">
    <property type="entry name" value="Luciferase-like_sf"/>
</dbReference>
<keyword evidence="4" id="KW-0503">Monooxygenase</keyword>
<dbReference type="Pfam" id="PF00296">
    <property type="entry name" value="Bac_luciferase"/>
    <property type="match status" value="1"/>
</dbReference>
<evidence type="ECO:0000256" key="2">
    <source>
        <dbReference type="ARBA" id="ARBA00022643"/>
    </source>
</evidence>
<dbReference type="PANTHER" id="PTHR42847">
    <property type="entry name" value="ALKANESULFONATE MONOOXYGENASE"/>
    <property type="match status" value="1"/>
</dbReference>
<protein>
    <submittedName>
        <fullName evidence="6">TIGR03621 family F420-dependent LLM class oxidoreductase</fullName>
    </submittedName>
</protein>